<dbReference type="RefSeq" id="WP_072285593.1">
    <property type="nucleotide sequence ID" value="NZ_CP015455.1"/>
</dbReference>
<sequence length="231" mass="25121">MKFALRHWALLAMLMSMTGCSNARIAEQQGYHRQIAARHVQPEQPAAPGSLWTEGRGSLFRDNKARHVGDIVTVAIYEQASASKEASTATGRSSSMSAGLTNLFGIEGNIANLNRFIDPASLVNTSYQNDFDGSGSTSRKEDLVATLTAQVIEELPNGNLCIAGGKTVTVNNEDQIILLEGIIRPSDINSQNVVNSKHILDAKIAYTGKGVISDKQRPGWMTRVLDHIWPF</sequence>
<keyword evidence="10" id="KW-1185">Reference proteome</keyword>
<dbReference type="KEGG" id="pace:A6070_09760"/>
<comment type="similarity">
    <text evidence="2 7">Belongs to the FlgH family.</text>
</comment>
<keyword evidence="9" id="KW-0282">Flagellum</keyword>
<dbReference type="EMBL" id="CP015518">
    <property type="protein sequence ID" value="APG23781.1"/>
    <property type="molecule type" value="Genomic_DNA"/>
</dbReference>
<dbReference type="PANTHER" id="PTHR34933:SF1">
    <property type="entry name" value="FLAGELLAR L-RING PROTEIN"/>
    <property type="match status" value="1"/>
</dbReference>
<evidence type="ECO:0000256" key="4">
    <source>
        <dbReference type="ARBA" id="ARBA00023136"/>
    </source>
</evidence>
<comment type="subcellular location">
    <subcellularLocation>
        <location evidence="7">Cell outer membrane</location>
        <topology evidence="7">Lipid-anchor</topology>
    </subcellularLocation>
    <subcellularLocation>
        <location evidence="7">Bacterial flagellum basal body</location>
    </subcellularLocation>
</comment>
<feature type="signal peptide" evidence="8">
    <location>
        <begin position="1"/>
        <end position="23"/>
    </location>
</feature>
<evidence type="ECO:0000256" key="3">
    <source>
        <dbReference type="ARBA" id="ARBA00022729"/>
    </source>
</evidence>
<name>A0A1L3GCV0_SYNAC</name>
<accession>A0A1L3GCV0</accession>
<keyword evidence="6 7" id="KW-0998">Cell outer membrane</keyword>
<keyword evidence="5 7" id="KW-0975">Bacterial flagellum</keyword>
<proteinExistence type="inferred from homology"/>
<dbReference type="PANTHER" id="PTHR34933">
    <property type="entry name" value="FLAGELLAR L-RING PROTEIN"/>
    <property type="match status" value="1"/>
</dbReference>
<protein>
    <recommendedName>
        <fullName evidence="7">Flagellar L-ring protein</fullName>
    </recommendedName>
    <alternativeName>
        <fullName evidence="7">Basal body L-ring protein</fullName>
    </alternativeName>
</protein>
<dbReference type="AlphaFoldDB" id="A0A1L3GCV0"/>
<dbReference type="GO" id="GO:0071973">
    <property type="term" value="P:bacterial-type flagellum-dependent cell motility"/>
    <property type="evidence" value="ECO:0007669"/>
    <property type="project" value="InterPro"/>
</dbReference>
<dbReference type="STRING" id="29542.A6070_09760"/>
<dbReference type="HAMAP" id="MF_00415">
    <property type="entry name" value="FlgH"/>
    <property type="match status" value="1"/>
</dbReference>
<evidence type="ECO:0000256" key="8">
    <source>
        <dbReference type="SAM" id="SignalP"/>
    </source>
</evidence>
<keyword evidence="9" id="KW-0966">Cell projection</keyword>
<evidence type="ECO:0000256" key="5">
    <source>
        <dbReference type="ARBA" id="ARBA00023143"/>
    </source>
</evidence>
<keyword evidence="9" id="KW-0969">Cilium</keyword>
<evidence type="ECO:0000256" key="6">
    <source>
        <dbReference type="ARBA" id="ARBA00023237"/>
    </source>
</evidence>
<keyword evidence="7" id="KW-0449">Lipoprotein</keyword>
<dbReference type="OrthoDB" id="9789227at2"/>
<dbReference type="PRINTS" id="PR01008">
    <property type="entry name" value="FLGLRINGFLGH"/>
</dbReference>
<evidence type="ECO:0000313" key="9">
    <source>
        <dbReference type="EMBL" id="APG23781.1"/>
    </source>
</evidence>
<reference evidence="9 10" key="1">
    <citation type="journal article" date="2017" name="Genome Announc.">
        <title>Complete Genome Sequences of Two Acetylene-Fermenting Pelobacter acetylenicus Strains.</title>
        <authorList>
            <person name="Sutton J.M."/>
            <person name="Baesman S.M."/>
            <person name="Fierst J.L."/>
            <person name="Poret-Peterson A.T."/>
            <person name="Oremland R.S."/>
            <person name="Dunlap D.S."/>
            <person name="Akob D.M."/>
        </authorList>
    </citation>
    <scope>NUCLEOTIDE SEQUENCE [LARGE SCALE GENOMIC DNA]</scope>
    <source>
        <strain evidence="9 10">DSM 3247</strain>
    </source>
</reference>
<evidence type="ECO:0000313" key="10">
    <source>
        <dbReference type="Proteomes" id="UP000182264"/>
    </source>
</evidence>
<dbReference type="GO" id="GO:0009279">
    <property type="term" value="C:cell outer membrane"/>
    <property type="evidence" value="ECO:0007669"/>
    <property type="project" value="UniProtKB-SubCell"/>
</dbReference>
<organism evidence="9 10">
    <name type="scientific">Syntrophotalea acetylenica</name>
    <name type="common">Pelobacter acetylenicus</name>
    <dbReference type="NCBI Taxonomy" id="29542"/>
    <lineage>
        <taxon>Bacteria</taxon>
        <taxon>Pseudomonadati</taxon>
        <taxon>Thermodesulfobacteriota</taxon>
        <taxon>Desulfuromonadia</taxon>
        <taxon>Desulfuromonadales</taxon>
        <taxon>Syntrophotaleaceae</taxon>
        <taxon>Syntrophotalea</taxon>
    </lineage>
</organism>
<keyword evidence="4 7" id="KW-0472">Membrane</keyword>
<keyword evidence="3 7" id="KW-0732">Signal</keyword>
<dbReference type="Pfam" id="PF02107">
    <property type="entry name" value="FlgH"/>
    <property type="match status" value="1"/>
</dbReference>
<dbReference type="GO" id="GO:0009427">
    <property type="term" value="C:bacterial-type flagellum basal body, distal rod, L ring"/>
    <property type="evidence" value="ECO:0007669"/>
    <property type="project" value="InterPro"/>
</dbReference>
<comment type="function">
    <text evidence="1 7">Assembles around the rod to form the L-ring and probably protects the motor/basal body from shearing forces during rotation.</text>
</comment>
<dbReference type="Proteomes" id="UP000182264">
    <property type="component" value="Chromosome"/>
</dbReference>
<dbReference type="PROSITE" id="PS51257">
    <property type="entry name" value="PROKAR_LIPOPROTEIN"/>
    <property type="match status" value="1"/>
</dbReference>
<evidence type="ECO:0000256" key="7">
    <source>
        <dbReference type="HAMAP-Rule" id="MF_00415"/>
    </source>
</evidence>
<gene>
    <name evidence="7" type="primary">flgH</name>
    <name evidence="9" type="ORF">A7E75_01150</name>
</gene>
<comment type="subunit">
    <text evidence="7">The basal body constitutes a major portion of the flagellar organelle and consists of four rings (L,P,S, and M) mounted on a central rod.</text>
</comment>
<feature type="chain" id="PRO_5012340303" description="Flagellar L-ring protein" evidence="8">
    <location>
        <begin position="24"/>
        <end position="231"/>
    </location>
</feature>
<evidence type="ECO:0000256" key="1">
    <source>
        <dbReference type="ARBA" id="ARBA00002591"/>
    </source>
</evidence>
<dbReference type="InterPro" id="IPR000527">
    <property type="entry name" value="Flag_Lring"/>
</dbReference>
<dbReference type="GO" id="GO:0003774">
    <property type="term" value="F:cytoskeletal motor activity"/>
    <property type="evidence" value="ECO:0007669"/>
    <property type="project" value="InterPro"/>
</dbReference>
<evidence type="ECO:0000256" key="2">
    <source>
        <dbReference type="ARBA" id="ARBA00006929"/>
    </source>
</evidence>